<dbReference type="EMBL" id="ML979004">
    <property type="protein sequence ID" value="KAF1923496.1"/>
    <property type="molecule type" value="Genomic_DNA"/>
</dbReference>
<sequence>MSRLPSYRPLNIKEQYRKTAIKLLPCNTPSTIHDLEYGHRVQLVDARNTCGSNCMHNSHGGRAFVGAQRQFRQEPDTITCPVCTFKDVADETGINVENINHAKLLFSPHATGGLQLLSAAEWRYNKCIEWMLAQGCRRTEPVAETDNVAELVRQNPHVEVGTDDIPDMQAMMDGVVVSTEEKTVDVADSGDGLGLIWIEDNCRRAGEGASSRQ</sequence>
<dbReference type="RefSeq" id="XP_033443749.1">
    <property type="nucleotide sequence ID" value="XM_033594177.1"/>
</dbReference>
<reference evidence="1" key="1">
    <citation type="journal article" date="2020" name="Stud. Mycol.">
        <title>101 Dothideomycetes genomes: a test case for predicting lifestyles and emergence of pathogens.</title>
        <authorList>
            <person name="Haridas S."/>
            <person name="Albert R."/>
            <person name="Binder M."/>
            <person name="Bloem J."/>
            <person name="Labutti K."/>
            <person name="Salamov A."/>
            <person name="Andreopoulos B."/>
            <person name="Baker S."/>
            <person name="Barry K."/>
            <person name="Bills G."/>
            <person name="Bluhm B."/>
            <person name="Cannon C."/>
            <person name="Castanera R."/>
            <person name="Culley D."/>
            <person name="Daum C."/>
            <person name="Ezra D."/>
            <person name="Gonzalez J."/>
            <person name="Henrissat B."/>
            <person name="Kuo A."/>
            <person name="Liang C."/>
            <person name="Lipzen A."/>
            <person name="Lutzoni F."/>
            <person name="Magnuson J."/>
            <person name="Mondo S."/>
            <person name="Nolan M."/>
            <person name="Ohm R."/>
            <person name="Pangilinan J."/>
            <person name="Park H.-J."/>
            <person name="Ramirez L."/>
            <person name="Alfaro M."/>
            <person name="Sun H."/>
            <person name="Tritt A."/>
            <person name="Yoshinaga Y."/>
            <person name="Zwiers L.-H."/>
            <person name="Turgeon B."/>
            <person name="Goodwin S."/>
            <person name="Spatafora J."/>
            <person name="Crous P."/>
            <person name="Grigoriev I."/>
        </authorList>
    </citation>
    <scope>NUCLEOTIDE SEQUENCE</scope>
    <source>
        <strain evidence="1">CBS 183.55</strain>
    </source>
</reference>
<keyword evidence="2" id="KW-1185">Reference proteome</keyword>
<dbReference type="OrthoDB" id="3764174at2759"/>
<evidence type="ECO:0000313" key="1">
    <source>
        <dbReference type="EMBL" id="KAF1923496.1"/>
    </source>
</evidence>
<dbReference type="AlphaFoldDB" id="A0A6A5RA06"/>
<gene>
    <name evidence="1" type="ORF">M421DRAFT_425717</name>
</gene>
<dbReference type="GeneID" id="54351845"/>
<organism evidence="1 2">
    <name type="scientific">Didymella exigua CBS 183.55</name>
    <dbReference type="NCBI Taxonomy" id="1150837"/>
    <lineage>
        <taxon>Eukaryota</taxon>
        <taxon>Fungi</taxon>
        <taxon>Dikarya</taxon>
        <taxon>Ascomycota</taxon>
        <taxon>Pezizomycotina</taxon>
        <taxon>Dothideomycetes</taxon>
        <taxon>Pleosporomycetidae</taxon>
        <taxon>Pleosporales</taxon>
        <taxon>Pleosporineae</taxon>
        <taxon>Didymellaceae</taxon>
        <taxon>Didymella</taxon>
    </lineage>
</organism>
<accession>A0A6A5RA06</accession>
<dbReference type="Proteomes" id="UP000800082">
    <property type="component" value="Unassembled WGS sequence"/>
</dbReference>
<protein>
    <submittedName>
        <fullName evidence="1">Uncharacterized protein</fullName>
    </submittedName>
</protein>
<evidence type="ECO:0000313" key="2">
    <source>
        <dbReference type="Proteomes" id="UP000800082"/>
    </source>
</evidence>
<proteinExistence type="predicted"/>
<name>A0A6A5RA06_9PLEO</name>